<gene>
    <name evidence="1" type="ORF">Mgra_00009951</name>
</gene>
<sequence length="181" mass="21134">MNSKQGTPCAKKNAIMQLSSSGLKIKKRTNKSKFIREILNNEALKKKEQKQLMEYSPEKTPKFKINTTCTSHLNFRGKLQTPTIKQHKEITTNKKNKNYARLFNRILNNHIQYPDINNPPNILTTTSTTIKKFELEYKKEEDVIPSHLQNRLISYNQSNEEFVKALEAELENELSEYSDED</sequence>
<organism evidence="1 2">
    <name type="scientific">Meloidogyne graminicola</name>
    <dbReference type="NCBI Taxonomy" id="189291"/>
    <lineage>
        <taxon>Eukaryota</taxon>
        <taxon>Metazoa</taxon>
        <taxon>Ecdysozoa</taxon>
        <taxon>Nematoda</taxon>
        <taxon>Chromadorea</taxon>
        <taxon>Rhabditida</taxon>
        <taxon>Tylenchina</taxon>
        <taxon>Tylenchomorpha</taxon>
        <taxon>Tylenchoidea</taxon>
        <taxon>Meloidogynidae</taxon>
        <taxon>Meloidogyninae</taxon>
        <taxon>Meloidogyne</taxon>
    </lineage>
</organism>
<accession>A0A8S9ZAW8</accession>
<dbReference type="AlphaFoldDB" id="A0A8S9ZAW8"/>
<dbReference type="EMBL" id="JABEBT010000200">
    <property type="protein sequence ID" value="KAF7624778.1"/>
    <property type="molecule type" value="Genomic_DNA"/>
</dbReference>
<proteinExistence type="predicted"/>
<dbReference type="Proteomes" id="UP000605970">
    <property type="component" value="Unassembled WGS sequence"/>
</dbReference>
<protein>
    <submittedName>
        <fullName evidence="1">Uncharacterized protein</fullName>
    </submittedName>
</protein>
<comment type="caution">
    <text evidence="1">The sequence shown here is derived from an EMBL/GenBank/DDBJ whole genome shotgun (WGS) entry which is preliminary data.</text>
</comment>
<evidence type="ECO:0000313" key="2">
    <source>
        <dbReference type="Proteomes" id="UP000605970"/>
    </source>
</evidence>
<evidence type="ECO:0000313" key="1">
    <source>
        <dbReference type="EMBL" id="KAF7624778.1"/>
    </source>
</evidence>
<keyword evidence="2" id="KW-1185">Reference proteome</keyword>
<reference evidence="1" key="1">
    <citation type="journal article" date="2020" name="Ecol. Evol.">
        <title>Genome structure and content of the rice root-knot nematode (Meloidogyne graminicola).</title>
        <authorList>
            <person name="Phan N.T."/>
            <person name="Danchin E.G.J."/>
            <person name="Klopp C."/>
            <person name="Perfus-Barbeoch L."/>
            <person name="Kozlowski D.K."/>
            <person name="Koutsovoulos G.D."/>
            <person name="Lopez-Roques C."/>
            <person name="Bouchez O."/>
            <person name="Zahm M."/>
            <person name="Besnard G."/>
            <person name="Bellafiore S."/>
        </authorList>
    </citation>
    <scope>NUCLEOTIDE SEQUENCE</scope>
    <source>
        <strain evidence="1">VN-18</strain>
    </source>
</reference>
<name>A0A8S9ZAW8_9BILA</name>